<comment type="subcellular location">
    <subcellularLocation>
        <location evidence="1">Membrane</location>
        <topology evidence="1">Multi-pass membrane protein</topology>
    </subcellularLocation>
</comment>
<feature type="transmembrane region" description="Helical" evidence="6">
    <location>
        <begin position="205"/>
        <end position="225"/>
    </location>
</feature>
<dbReference type="InterPro" id="IPR052337">
    <property type="entry name" value="SAT4-like"/>
</dbReference>
<feature type="transmembrane region" description="Helical" evidence="6">
    <location>
        <begin position="245"/>
        <end position="267"/>
    </location>
</feature>
<sequence length="382" mass="42204">MTDQEAAAPPPNNVLPDLQHPTDILHTINFVSQLLAIVLVSFFMVLRLYVKIFIAPPYYTDDCESYMSLSILSLGYNAAALVDGYFGGGFHIFEISKENFKGYKKLALLWIIIRVFRPHKRTMIGAIVVITFLTGYTIPIVFIKALICRPVAGFWDPAIKATCYNQRAIYAADTAVSAITDMAVLLLPIPVVMNLQMSWNKRFKVIAMLGSGGLAAAASLVRAILVIKLQTSQDESVDIVRFNLLGTAEVSIGLICACLPATHALILRSFGSSSPKIQHNIWSSRIIEMRFLRGNRHSIQGMTTAEVAPVAAFGDIPSVPAQQERRGCIFPFERVSRPSPTSQKAACREVLPDEWDEWYSQVVASPFSEPGAPDWIQKAVDL</sequence>
<evidence type="ECO:0000313" key="8">
    <source>
        <dbReference type="EMBL" id="WQF90334.1"/>
    </source>
</evidence>
<dbReference type="Proteomes" id="UP001322277">
    <property type="component" value="Chromosome 11"/>
</dbReference>
<evidence type="ECO:0000256" key="2">
    <source>
        <dbReference type="ARBA" id="ARBA00022692"/>
    </source>
</evidence>
<evidence type="ECO:0000256" key="3">
    <source>
        <dbReference type="ARBA" id="ARBA00022989"/>
    </source>
</evidence>
<evidence type="ECO:0000256" key="1">
    <source>
        <dbReference type="ARBA" id="ARBA00004141"/>
    </source>
</evidence>
<dbReference type="RefSeq" id="XP_062787555.1">
    <property type="nucleotide sequence ID" value="XM_062931504.1"/>
</dbReference>
<feature type="transmembrane region" description="Helical" evidence="6">
    <location>
        <begin position="124"/>
        <end position="147"/>
    </location>
</feature>
<keyword evidence="3 6" id="KW-1133">Transmembrane helix</keyword>
<evidence type="ECO:0000313" key="9">
    <source>
        <dbReference type="Proteomes" id="UP001322277"/>
    </source>
</evidence>
<proteinExistence type="inferred from homology"/>
<keyword evidence="2 6" id="KW-0812">Transmembrane</keyword>
<dbReference type="Pfam" id="PF20684">
    <property type="entry name" value="Fung_rhodopsin"/>
    <property type="match status" value="1"/>
</dbReference>
<name>A0AAX4J4L8_9PEZI</name>
<protein>
    <recommendedName>
        <fullName evidence="7">Rhodopsin domain-containing protein</fullName>
    </recommendedName>
</protein>
<organism evidence="8 9">
    <name type="scientific">Colletotrichum destructivum</name>
    <dbReference type="NCBI Taxonomy" id="34406"/>
    <lineage>
        <taxon>Eukaryota</taxon>
        <taxon>Fungi</taxon>
        <taxon>Dikarya</taxon>
        <taxon>Ascomycota</taxon>
        <taxon>Pezizomycotina</taxon>
        <taxon>Sordariomycetes</taxon>
        <taxon>Hypocreomycetidae</taxon>
        <taxon>Glomerellales</taxon>
        <taxon>Glomerellaceae</taxon>
        <taxon>Colletotrichum</taxon>
        <taxon>Colletotrichum destructivum species complex</taxon>
    </lineage>
</organism>
<feature type="transmembrane region" description="Helical" evidence="6">
    <location>
        <begin position="30"/>
        <end position="50"/>
    </location>
</feature>
<dbReference type="GO" id="GO:0016020">
    <property type="term" value="C:membrane"/>
    <property type="evidence" value="ECO:0007669"/>
    <property type="project" value="UniProtKB-SubCell"/>
</dbReference>
<evidence type="ECO:0000259" key="7">
    <source>
        <dbReference type="Pfam" id="PF20684"/>
    </source>
</evidence>
<comment type="similarity">
    <text evidence="5">Belongs to the SAT4 family.</text>
</comment>
<dbReference type="PANTHER" id="PTHR33048">
    <property type="entry name" value="PTH11-LIKE INTEGRAL MEMBRANE PROTEIN (AFU_ORTHOLOGUE AFUA_5G11245)"/>
    <property type="match status" value="1"/>
</dbReference>
<dbReference type="EMBL" id="CP137315">
    <property type="protein sequence ID" value="WQF90334.1"/>
    <property type="molecule type" value="Genomic_DNA"/>
</dbReference>
<keyword evidence="9" id="KW-1185">Reference proteome</keyword>
<evidence type="ECO:0000256" key="4">
    <source>
        <dbReference type="ARBA" id="ARBA00023136"/>
    </source>
</evidence>
<dbReference type="PANTHER" id="PTHR33048:SF108">
    <property type="entry name" value="INTEGRAL MEMBRANE PROTEIN"/>
    <property type="match status" value="1"/>
</dbReference>
<evidence type="ECO:0000256" key="5">
    <source>
        <dbReference type="ARBA" id="ARBA00038359"/>
    </source>
</evidence>
<evidence type="ECO:0000256" key="6">
    <source>
        <dbReference type="SAM" id="Phobius"/>
    </source>
</evidence>
<reference evidence="9" key="1">
    <citation type="journal article" date="2023" name="bioRxiv">
        <title>Complete genome of the Medicago anthracnose fungus, Colletotrichum destructivum, reveals a mini-chromosome-like region within a core chromosome.</title>
        <authorList>
            <person name="Lapalu N."/>
            <person name="Simon A."/>
            <person name="Lu A."/>
            <person name="Plaumann P.-L."/>
            <person name="Amselem J."/>
            <person name="Pigne S."/>
            <person name="Auger A."/>
            <person name="Koch C."/>
            <person name="Dallery J.-F."/>
            <person name="O'Connell R.J."/>
        </authorList>
    </citation>
    <scope>NUCLEOTIDE SEQUENCE [LARGE SCALE GENOMIC DNA]</scope>
    <source>
        <strain evidence="9">CBS 520.97</strain>
    </source>
</reference>
<keyword evidence="4 6" id="KW-0472">Membrane</keyword>
<dbReference type="GeneID" id="87951848"/>
<accession>A0AAX4J4L8</accession>
<feature type="transmembrane region" description="Helical" evidence="6">
    <location>
        <begin position="167"/>
        <end position="193"/>
    </location>
</feature>
<dbReference type="KEGG" id="cdet:87951848"/>
<gene>
    <name evidence="8" type="ORF">CDEST_15348</name>
</gene>
<dbReference type="InterPro" id="IPR049326">
    <property type="entry name" value="Rhodopsin_dom_fungi"/>
</dbReference>
<dbReference type="AlphaFoldDB" id="A0AAX4J4L8"/>
<feature type="domain" description="Rhodopsin" evidence="7">
    <location>
        <begin position="101"/>
        <end position="266"/>
    </location>
</feature>